<dbReference type="PANTHER" id="PTHR24250:SF50">
    <property type="entry name" value="PEPTIDASE S1 DOMAIN-CONTAINING PROTEIN"/>
    <property type="match status" value="1"/>
</dbReference>
<dbReference type="AlphaFoldDB" id="T1H7U5"/>
<dbReference type="EnsemblMetazoa" id="RPRC000075-RA">
    <property type="protein sequence ID" value="RPRC000075-PA"/>
    <property type="gene ID" value="RPRC000075"/>
</dbReference>
<reference evidence="2" key="1">
    <citation type="submission" date="2015-05" db="UniProtKB">
        <authorList>
            <consortium name="EnsemblMetazoa"/>
        </authorList>
    </citation>
    <scope>IDENTIFICATION</scope>
</reference>
<keyword evidence="3" id="KW-1185">Reference proteome</keyword>
<dbReference type="SUPFAM" id="SSF50494">
    <property type="entry name" value="Trypsin-like serine proteases"/>
    <property type="match status" value="1"/>
</dbReference>
<dbReference type="EMBL" id="ACPB03011651">
    <property type="status" value="NOT_ANNOTATED_CDS"/>
    <property type="molecule type" value="Genomic_DNA"/>
</dbReference>
<organism evidence="2 3">
    <name type="scientific">Rhodnius prolixus</name>
    <name type="common">Triatomid bug</name>
    <dbReference type="NCBI Taxonomy" id="13249"/>
    <lineage>
        <taxon>Eukaryota</taxon>
        <taxon>Metazoa</taxon>
        <taxon>Ecdysozoa</taxon>
        <taxon>Arthropoda</taxon>
        <taxon>Hexapoda</taxon>
        <taxon>Insecta</taxon>
        <taxon>Pterygota</taxon>
        <taxon>Neoptera</taxon>
        <taxon>Paraneoptera</taxon>
        <taxon>Hemiptera</taxon>
        <taxon>Heteroptera</taxon>
        <taxon>Panheteroptera</taxon>
        <taxon>Cimicomorpha</taxon>
        <taxon>Reduviidae</taxon>
        <taxon>Triatominae</taxon>
        <taxon>Rhodnius</taxon>
    </lineage>
</organism>
<dbReference type="Gene3D" id="2.40.10.10">
    <property type="entry name" value="Trypsin-like serine proteases"/>
    <property type="match status" value="2"/>
</dbReference>
<name>T1H7U5_RHOPR</name>
<dbReference type="SMART" id="SM00020">
    <property type="entry name" value="Tryp_SPc"/>
    <property type="match status" value="1"/>
</dbReference>
<sequence length="174" mass="19575">MRRVFQFMMKTVISNYSLVEIASVTDLPYVVLVETSLRICFGVLIDALWVLTVAHCFGPLRTAMVVAGTTHWEKSNNKIQSYEVIIHPDYKKTKNIFQESSDLALIRLRDPILLTSDTKILQLEAEPWPQQSSEMYHRTCTTVGYTMGTSNNLSLHAYVTTAQHGHAGCACYGA</sequence>
<dbReference type="InterPro" id="IPR009003">
    <property type="entry name" value="Peptidase_S1_PA"/>
</dbReference>
<dbReference type="InParanoid" id="T1H7U5"/>
<dbReference type="GO" id="GO:0004252">
    <property type="term" value="F:serine-type endopeptidase activity"/>
    <property type="evidence" value="ECO:0007669"/>
    <property type="project" value="InterPro"/>
</dbReference>
<dbReference type="InterPro" id="IPR001254">
    <property type="entry name" value="Trypsin_dom"/>
</dbReference>
<dbReference type="InterPro" id="IPR001314">
    <property type="entry name" value="Peptidase_S1A"/>
</dbReference>
<dbReference type="HOGENOM" id="CLU_1542006_0_0_1"/>
<dbReference type="PRINTS" id="PR00722">
    <property type="entry name" value="CHYMOTRYPSIN"/>
</dbReference>
<evidence type="ECO:0000313" key="3">
    <source>
        <dbReference type="Proteomes" id="UP000015103"/>
    </source>
</evidence>
<dbReference type="InterPro" id="IPR043504">
    <property type="entry name" value="Peptidase_S1_PA_chymotrypsin"/>
</dbReference>
<accession>T1H7U5</accession>
<evidence type="ECO:0000256" key="1">
    <source>
        <dbReference type="ARBA" id="ARBA00023157"/>
    </source>
</evidence>
<keyword evidence="1" id="KW-1015">Disulfide bond</keyword>
<evidence type="ECO:0000313" key="2">
    <source>
        <dbReference type="EnsemblMetazoa" id="RPRC000075-PA"/>
    </source>
</evidence>
<protein>
    <submittedName>
        <fullName evidence="2">Peptidase S1 domain-containing protein</fullName>
    </submittedName>
</protein>
<proteinExistence type="predicted"/>
<dbReference type="STRING" id="13249.T1H7U5"/>
<dbReference type="Pfam" id="PF00089">
    <property type="entry name" value="Trypsin"/>
    <property type="match status" value="1"/>
</dbReference>
<dbReference type="GO" id="GO:0006508">
    <property type="term" value="P:proteolysis"/>
    <property type="evidence" value="ECO:0007669"/>
    <property type="project" value="InterPro"/>
</dbReference>
<dbReference type="PANTHER" id="PTHR24250">
    <property type="entry name" value="CHYMOTRYPSIN-RELATED"/>
    <property type="match status" value="1"/>
</dbReference>
<dbReference type="VEuPathDB" id="VectorBase:RPRC000075"/>
<dbReference type="Proteomes" id="UP000015103">
    <property type="component" value="Unassembled WGS sequence"/>
</dbReference>
<dbReference type="PROSITE" id="PS50240">
    <property type="entry name" value="TRYPSIN_DOM"/>
    <property type="match status" value="1"/>
</dbReference>